<dbReference type="STRING" id="71717.A0A4Y7SF66"/>
<reference evidence="2 3" key="1">
    <citation type="journal article" date="2019" name="Nat. Ecol. Evol.">
        <title>Megaphylogeny resolves global patterns of mushroom evolution.</title>
        <authorList>
            <person name="Varga T."/>
            <person name="Krizsan K."/>
            <person name="Foldi C."/>
            <person name="Dima B."/>
            <person name="Sanchez-Garcia M."/>
            <person name="Sanchez-Ramirez S."/>
            <person name="Szollosi G.J."/>
            <person name="Szarkandi J.G."/>
            <person name="Papp V."/>
            <person name="Albert L."/>
            <person name="Andreopoulos W."/>
            <person name="Angelini C."/>
            <person name="Antonin V."/>
            <person name="Barry K.W."/>
            <person name="Bougher N.L."/>
            <person name="Buchanan P."/>
            <person name="Buyck B."/>
            <person name="Bense V."/>
            <person name="Catcheside P."/>
            <person name="Chovatia M."/>
            <person name="Cooper J."/>
            <person name="Damon W."/>
            <person name="Desjardin D."/>
            <person name="Finy P."/>
            <person name="Geml J."/>
            <person name="Haridas S."/>
            <person name="Hughes K."/>
            <person name="Justo A."/>
            <person name="Karasinski D."/>
            <person name="Kautmanova I."/>
            <person name="Kiss B."/>
            <person name="Kocsube S."/>
            <person name="Kotiranta H."/>
            <person name="LaButti K.M."/>
            <person name="Lechner B.E."/>
            <person name="Liimatainen K."/>
            <person name="Lipzen A."/>
            <person name="Lukacs Z."/>
            <person name="Mihaltcheva S."/>
            <person name="Morgado L.N."/>
            <person name="Niskanen T."/>
            <person name="Noordeloos M.E."/>
            <person name="Ohm R.A."/>
            <person name="Ortiz-Santana B."/>
            <person name="Ovrebo C."/>
            <person name="Racz N."/>
            <person name="Riley R."/>
            <person name="Savchenko A."/>
            <person name="Shiryaev A."/>
            <person name="Soop K."/>
            <person name="Spirin V."/>
            <person name="Szebenyi C."/>
            <person name="Tomsovsky M."/>
            <person name="Tulloss R.E."/>
            <person name="Uehling J."/>
            <person name="Grigoriev I.V."/>
            <person name="Vagvolgyi C."/>
            <person name="Papp T."/>
            <person name="Martin F.M."/>
            <person name="Miettinen O."/>
            <person name="Hibbett D.S."/>
            <person name="Nagy L.G."/>
        </authorList>
    </citation>
    <scope>NUCLEOTIDE SEQUENCE [LARGE SCALE GENOMIC DNA]</scope>
    <source>
        <strain evidence="2 3">FP101781</strain>
    </source>
</reference>
<keyword evidence="3" id="KW-1185">Reference proteome</keyword>
<evidence type="ECO:0000313" key="2">
    <source>
        <dbReference type="EMBL" id="TEB20303.1"/>
    </source>
</evidence>
<feature type="transmembrane region" description="Helical" evidence="1">
    <location>
        <begin position="26"/>
        <end position="50"/>
    </location>
</feature>
<gene>
    <name evidence="2" type="ORF">FA13DRAFT_1839156</name>
</gene>
<protein>
    <submittedName>
        <fullName evidence="2">Uncharacterized protein</fullName>
    </submittedName>
</protein>
<name>A0A4Y7SF66_COPMI</name>
<feature type="transmembrane region" description="Helical" evidence="1">
    <location>
        <begin position="187"/>
        <end position="209"/>
    </location>
</feature>
<accession>A0A4Y7SF66</accession>
<dbReference type="Proteomes" id="UP000298030">
    <property type="component" value="Unassembled WGS sequence"/>
</dbReference>
<dbReference type="AlphaFoldDB" id="A0A4Y7SF66"/>
<evidence type="ECO:0000256" key="1">
    <source>
        <dbReference type="SAM" id="Phobius"/>
    </source>
</evidence>
<proteinExistence type="predicted"/>
<keyword evidence="1" id="KW-0472">Membrane</keyword>
<feature type="transmembrane region" description="Helical" evidence="1">
    <location>
        <begin position="144"/>
        <end position="166"/>
    </location>
</feature>
<sequence>MDVTEILTHAPPPSVSYPALNPHTPLSYVSAGTATQMSIGSYVVVGSLAVRLRFALRSEMNPHQDRYPGPTMGHSAELAGGPEDSYTVSYPAPKALCTLFPVSAVGNCADNLLGLSVLYPLSISASTLLLLCRMRLVYDDNLRVVGPFSVLWFCVLGETITVPFGVEASAIGPTDRCIVSELRKFTLAAAMAPIVYDTAVYIAVAYRLTAAPCGKVSMREWVSGMFTGSYLAGVSKLIFEDSRLYYVYVPFSIAQRMPLAELEIGSVALSSNTLTAIMILANSISIPLRSAFFVLNVTLVNIMACQAHRNMKLPMFQHPNFTTSELSAPTDGSP</sequence>
<keyword evidence="1" id="KW-1133">Transmembrane helix</keyword>
<evidence type="ECO:0000313" key="3">
    <source>
        <dbReference type="Proteomes" id="UP000298030"/>
    </source>
</evidence>
<organism evidence="2 3">
    <name type="scientific">Coprinellus micaceus</name>
    <name type="common">Glistening ink-cap mushroom</name>
    <name type="synonym">Coprinus micaceus</name>
    <dbReference type="NCBI Taxonomy" id="71717"/>
    <lineage>
        <taxon>Eukaryota</taxon>
        <taxon>Fungi</taxon>
        <taxon>Dikarya</taxon>
        <taxon>Basidiomycota</taxon>
        <taxon>Agaricomycotina</taxon>
        <taxon>Agaricomycetes</taxon>
        <taxon>Agaricomycetidae</taxon>
        <taxon>Agaricales</taxon>
        <taxon>Agaricineae</taxon>
        <taxon>Psathyrellaceae</taxon>
        <taxon>Coprinellus</taxon>
    </lineage>
</organism>
<keyword evidence="1" id="KW-0812">Transmembrane</keyword>
<dbReference type="OrthoDB" id="3038990at2759"/>
<comment type="caution">
    <text evidence="2">The sequence shown here is derived from an EMBL/GenBank/DDBJ whole genome shotgun (WGS) entry which is preliminary data.</text>
</comment>
<dbReference type="EMBL" id="QPFP01000145">
    <property type="protein sequence ID" value="TEB20303.1"/>
    <property type="molecule type" value="Genomic_DNA"/>
</dbReference>